<keyword evidence="8 12" id="KW-0472">Membrane</keyword>
<dbReference type="GO" id="GO:0008374">
    <property type="term" value="F:O-acyltransferase activity"/>
    <property type="evidence" value="ECO:0007669"/>
    <property type="project" value="UniProtKB-ARBA"/>
</dbReference>
<reference evidence="14" key="1">
    <citation type="submission" date="2021-01" db="EMBL/GenBank/DDBJ databases">
        <authorList>
            <consortium name="Genoscope - CEA"/>
            <person name="William W."/>
        </authorList>
    </citation>
    <scope>NUCLEOTIDE SEQUENCE</scope>
</reference>
<evidence type="ECO:0000256" key="12">
    <source>
        <dbReference type="SAM" id="Phobius"/>
    </source>
</evidence>
<dbReference type="GO" id="GO:0008654">
    <property type="term" value="P:phospholipid biosynthetic process"/>
    <property type="evidence" value="ECO:0007669"/>
    <property type="project" value="UniProtKB-KW"/>
</dbReference>
<evidence type="ECO:0000256" key="2">
    <source>
        <dbReference type="ARBA" id="ARBA00007937"/>
    </source>
</evidence>
<keyword evidence="10" id="KW-1208">Phospholipid metabolism</keyword>
<protein>
    <submittedName>
        <fullName evidence="14">(rape) hypothetical protein</fullName>
    </submittedName>
</protein>
<keyword evidence="5 12" id="KW-0812">Transmembrane</keyword>
<keyword evidence="6 12" id="KW-1133">Transmembrane helix</keyword>
<evidence type="ECO:0000256" key="10">
    <source>
        <dbReference type="ARBA" id="ARBA00023264"/>
    </source>
</evidence>
<organism evidence="14">
    <name type="scientific">Brassica napus</name>
    <name type="common">Rape</name>
    <dbReference type="NCBI Taxonomy" id="3708"/>
    <lineage>
        <taxon>Eukaryota</taxon>
        <taxon>Viridiplantae</taxon>
        <taxon>Streptophyta</taxon>
        <taxon>Embryophyta</taxon>
        <taxon>Tracheophyta</taxon>
        <taxon>Spermatophyta</taxon>
        <taxon>Magnoliopsida</taxon>
        <taxon>eudicotyledons</taxon>
        <taxon>Gunneridae</taxon>
        <taxon>Pentapetalae</taxon>
        <taxon>rosids</taxon>
        <taxon>malvids</taxon>
        <taxon>Brassicales</taxon>
        <taxon>Brassicaceae</taxon>
        <taxon>Brassiceae</taxon>
        <taxon>Brassica</taxon>
    </lineage>
</organism>
<dbReference type="AlphaFoldDB" id="A0A816LB64"/>
<dbReference type="InterPro" id="IPR056462">
    <property type="entry name" value="HAD_RAM2/GPAT1-8"/>
</dbReference>
<evidence type="ECO:0000256" key="6">
    <source>
        <dbReference type="ARBA" id="ARBA00022989"/>
    </source>
</evidence>
<evidence type="ECO:0000256" key="11">
    <source>
        <dbReference type="ARBA" id="ARBA00023315"/>
    </source>
</evidence>
<accession>A0A816LB64</accession>
<evidence type="ECO:0000256" key="7">
    <source>
        <dbReference type="ARBA" id="ARBA00023098"/>
    </source>
</evidence>
<comment type="subcellular location">
    <subcellularLocation>
        <location evidence="1">Membrane</location>
    </subcellularLocation>
</comment>
<dbReference type="GO" id="GO:0016020">
    <property type="term" value="C:membrane"/>
    <property type="evidence" value="ECO:0007669"/>
    <property type="project" value="UniProtKB-SubCell"/>
</dbReference>
<keyword evidence="3" id="KW-0444">Lipid biosynthesis</keyword>
<keyword evidence="9" id="KW-0594">Phospholipid biosynthesis</keyword>
<evidence type="ECO:0000259" key="13">
    <source>
        <dbReference type="Pfam" id="PF23270"/>
    </source>
</evidence>
<dbReference type="Proteomes" id="UP001295469">
    <property type="component" value="Chromosome C05"/>
</dbReference>
<gene>
    <name evidence="14" type="ORF">DARMORV10_C05P55970.1</name>
</gene>
<comment type="similarity">
    <text evidence="2">Belongs to the GPAT/DAPAT family.</text>
</comment>
<dbReference type="PANTHER" id="PTHR15486">
    <property type="entry name" value="ANCIENT UBIQUITOUS PROTEIN"/>
    <property type="match status" value="1"/>
</dbReference>
<keyword evidence="11" id="KW-0012">Acyltransferase</keyword>
<evidence type="ECO:0000256" key="8">
    <source>
        <dbReference type="ARBA" id="ARBA00023136"/>
    </source>
</evidence>
<evidence type="ECO:0000256" key="3">
    <source>
        <dbReference type="ARBA" id="ARBA00022516"/>
    </source>
</evidence>
<evidence type="ECO:0000256" key="1">
    <source>
        <dbReference type="ARBA" id="ARBA00004370"/>
    </source>
</evidence>
<feature type="transmembrane region" description="Helical" evidence="12">
    <location>
        <begin position="42"/>
        <end position="61"/>
    </location>
</feature>
<evidence type="ECO:0000256" key="4">
    <source>
        <dbReference type="ARBA" id="ARBA00022679"/>
    </source>
</evidence>
<dbReference type="Pfam" id="PF23270">
    <property type="entry name" value="HAD_RAM2_N"/>
    <property type="match status" value="1"/>
</dbReference>
<sequence length="161" mass="18352">MVMETSKATSPHSVVSEFEGTLLNRDDPFSYFMLLSFDASGVIRFALLLFLWPVTALLNVFSYKNAALKLMIFVATAGLRESEIELVARDVLPKFYMDDLSMDTWTRMPRLMVERFAKQYLIAEEKPRLGLGRRPASIKFISLCESRPWTEAREAGASGHY</sequence>
<feature type="domain" description="Glycerol-3-phosphate acyltransferase RAM2/GPAT1-8 HAD-like" evidence="13">
    <location>
        <begin position="13"/>
        <end position="124"/>
    </location>
</feature>
<dbReference type="EMBL" id="HG994369">
    <property type="protein sequence ID" value="CAF1935282.1"/>
    <property type="molecule type" value="Genomic_DNA"/>
</dbReference>
<dbReference type="PANTHER" id="PTHR15486:SF78">
    <property type="entry name" value="PHOSPHOLIPID_GLYCEROL ACYLTRANSFERASE DOMAIN-CONTAINING PROTEIN"/>
    <property type="match status" value="1"/>
</dbReference>
<evidence type="ECO:0000313" key="14">
    <source>
        <dbReference type="EMBL" id="CAF1935282.1"/>
    </source>
</evidence>
<keyword evidence="7" id="KW-0443">Lipid metabolism</keyword>
<keyword evidence="4" id="KW-0808">Transferase</keyword>
<evidence type="ECO:0000256" key="9">
    <source>
        <dbReference type="ARBA" id="ARBA00023209"/>
    </source>
</evidence>
<evidence type="ECO:0000256" key="5">
    <source>
        <dbReference type="ARBA" id="ARBA00022692"/>
    </source>
</evidence>
<proteinExistence type="inferred from homology"/>
<name>A0A816LB64_BRANA</name>